<dbReference type="NCBIfam" id="TIGR00072">
    <property type="entry name" value="hydrog_prot"/>
    <property type="match status" value="1"/>
</dbReference>
<protein>
    <submittedName>
        <fullName evidence="5">Hydrogenase maturation protease</fullName>
    </submittedName>
</protein>
<comment type="similarity">
    <text evidence="1">Belongs to the peptidase A31 family.</text>
</comment>
<dbReference type="Pfam" id="PF01750">
    <property type="entry name" value="HycI"/>
    <property type="match status" value="1"/>
</dbReference>
<dbReference type="PANTHER" id="PTHR30302">
    <property type="entry name" value="HYDROGENASE 1 MATURATION PROTEASE"/>
    <property type="match status" value="1"/>
</dbReference>
<sequence>MSSGPRQPGLLIGIGTDYRGDDQAGLEVARRLRGRLAEVEVREFSGDGAVLMESWVGHDRVTLVDVCRSDAPAGTLRHWRLPDDSLPAALRLGSSHAFGLAEALALAGTLGRLPARLDLHAIEGERFGLGEAMSPAVERAVETLVAELAAGSV</sequence>
<dbReference type="GO" id="GO:0016485">
    <property type="term" value="P:protein processing"/>
    <property type="evidence" value="ECO:0007669"/>
    <property type="project" value="TreeGrafter"/>
</dbReference>
<evidence type="ECO:0000256" key="4">
    <source>
        <dbReference type="ARBA" id="ARBA00022801"/>
    </source>
</evidence>
<evidence type="ECO:0000256" key="1">
    <source>
        <dbReference type="ARBA" id="ARBA00006814"/>
    </source>
</evidence>
<dbReference type="Gene3D" id="3.40.50.1450">
    <property type="entry name" value="HybD-like"/>
    <property type="match status" value="1"/>
</dbReference>
<dbReference type="GO" id="GO:0004190">
    <property type="term" value="F:aspartic-type endopeptidase activity"/>
    <property type="evidence" value="ECO:0007669"/>
    <property type="project" value="UniProtKB-KW"/>
</dbReference>
<evidence type="ECO:0000313" key="6">
    <source>
        <dbReference type="Proteomes" id="UP000252707"/>
    </source>
</evidence>
<dbReference type="GO" id="GO:0008047">
    <property type="term" value="F:enzyme activator activity"/>
    <property type="evidence" value="ECO:0007669"/>
    <property type="project" value="InterPro"/>
</dbReference>
<evidence type="ECO:0000256" key="3">
    <source>
        <dbReference type="ARBA" id="ARBA00022750"/>
    </source>
</evidence>
<dbReference type="RefSeq" id="WP_114280116.1">
    <property type="nucleotide sequence ID" value="NZ_QPJY01000006.1"/>
</dbReference>
<reference evidence="5 6" key="1">
    <citation type="submission" date="2018-07" db="EMBL/GenBank/DDBJ databases">
        <title>Genomic Encyclopedia of Type Strains, Phase IV (KMG-IV): sequencing the most valuable type-strain genomes for metagenomic binning, comparative biology and taxonomic classification.</title>
        <authorList>
            <person name="Goeker M."/>
        </authorList>
    </citation>
    <scope>NUCLEOTIDE SEQUENCE [LARGE SCALE GENOMIC DNA]</scope>
    <source>
        <strain evidence="5 6">DSM 26407</strain>
    </source>
</reference>
<name>A0A369C9V8_9GAMM</name>
<proteinExistence type="inferred from homology"/>
<accession>A0A369C9V8</accession>
<dbReference type="AlphaFoldDB" id="A0A369C9V8"/>
<keyword evidence="4" id="KW-0378">Hydrolase</keyword>
<organism evidence="5 6">
    <name type="scientific">Thioalbus denitrificans</name>
    <dbReference type="NCBI Taxonomy" id="547122"/>
    <lineage>
        <taxon>Bacteria</taxon>
        <taxon>Pseudomonadati</taxon>
        <taxon>Pseudomonadota</taxon>
        <taxon>Gammaproteobacteria</taxon>
        <taxon>Chromatiales</taxon>
        <taxon>Ectothiorhodospiraceae</taxon>
        <taxon>Thioalbus</taxon>
    </lineage>
</organism>
<dbReference type="InterPro" id="IPR023430">
    <property type="entry name" value="Pept_HybD-like_dom_sf"/>
</dbReference>
<evidence type="ECO:0000313" key="5">
    <source>
        <dbReference type="EMBL" id="RCX29905.1"/>
    </source>
</evidence>
<keyword evidence="2 5" id="KW-0645">Protease</keyword>
<comment type="caution">
    <text evidence="5">The sequence shown here is derived from an EMBL/GenBank/DDBJ whole genome shotgun (WGS) entry which is preliminary data.</text>
</comment>
<dbReference type="PANTHER" id="PTHR30302:SF1">
    <property type="entry name" value="HYDROGENASE 2 MATURATION PROTEASE"/>
    <property type="match status" value="1"/>
</dbReference>
<keyword evidence="3" id="KW-0064">Aspartyl protease</keyword>
<dbReference type="Proteomes" id="UP000252707">
    <property type="component" value="Unassembled WGS sequence"/>
</dbReference>
<dbReference type="OrthoDB" id="9808862at2"/>
<dbReference type="CDD" id="cd00518">
    <property type="entry name" value="H2MP"/>
    <property type="match status" value="1"/>
</dbReference>
<dbReference type="SUPFAM" id="SSF53163">
    <property type="entry name" value="HybD-like"/>
    <property type="match status" value="1"/>
</dbReference>
<dbReference type="EMBL" id="QPJY01000006">
    <property type="protein sequence ID" value="RCX29905.1"/>
    <property type="molecule type" value="Genomic_DNA"/>
</dbReference>
<keyword evidence="6" id="KW-1185">Reference proteome</keyword>
<gene>
    <name evidence="5" type="ORF">DFQ59_106137</name>
</gene>
<dbReference type="InterPro" id="IPR000671">
    <property type="entry name" value="Peptidase_A31"/>
</dbReference>
<evidence type="ECO:0000256" key="2">
    <source>
        <dbReference type="ARBA" id="ARBA00022670"/>
    </source>
</evidence>